<name>A0A2N7W3M6_9BURK</name>
<dbReference type="EMBL" id="PNYB01000011">
    <property type="protein sequence ID" value="PMS24008.1"/>
    <property type="molecule type" value="Genomic_DNA"/>
</dbReference>
<dbReference type="AlphaFoldDB" id="A0A2N7W3M6"/>
<gene>
    <name evidence="1" type="ORF">C0Z19_14270</name>
</gene>
<sequence length="77" mass="7914">MAFSFQRALFSMSPRRFPRGADAPEGALDGGPRQPAAILGALVRAGAGGGCAQAKPPYASATLHKSKPAAKFAAFIR</sequence>
<comment type="caution">
    <text evidence="1">The sequence shown here is derived from an EMBL/GenBank/DDBJ whole genome shotgun (WGS) entry which is preliminary data.</text>
</comment>
<keyword evidence="2" id="KW-1185">Reference proteome</keyword>
<reference evidence="1 2" key="1">
    <citation type="submission" date="2018-01" db="EMBL/GenBank/DDBJ databases">
        <title>Whole genome analyses suggest that Burkholderia sensu lato contains two further novel genera in the rhizoxinica-symbiotica group Mycetohabitans gen. nov., and Trinickia gen. nov.: implications for the evolution of diazotrophy and nodulation in the Burkholderiaceae.</title>
        <authorList>
            <person name="Estrada-de los Santos P."/>
            <person name="Palmer M."/>
            <person name="Chavez-Ramirez B."/>
            <person name="Beukes C."/>
            <person name="Steenkamp E.T."/>
            <person name="Hirsch A.M."/>
            <person name="Manyaka P."/>
            <person name="Maluk M."/>
            <person name="Lafos M."/>
            <person name="Crook M."/>
            <person name="Gross E."/>
            <person name="Simon M.F."/>
            <person name="Bueno dos Reis Junior F."/>
            <person name="Poole P.S."/>
            <person name="Venter S.N."/>
            <person name="James E.K."/>
        </authorList>
    </citation>
    <scope>NUCLEOTIDE SEQUENCE [LARGE SCALE GENOMIC DNA]</scope>
    <source>
        <strain evidence="1 2">GP25-8</strain>
    </source>
</reference>
<dbReference type="Proteomes" id="UP000235347">
    <property type="component" value="Unassembled WGS sequence"/>
</dbReference>
<organism evidence="1 2">
    <name type="scientific">Trinickia soli</name>
    <dbReference type="NCBI Taxonomy" id="380675"/>
    <lineage>
        <taxon>Bacteria</taxon>
        <taxon>Pseudomonadati</taxon>
        <taxon>Pseudomonadota</taxon>
        <taxon>Betaproteobacteria</taxon>
        <taxon>Burkholderiales</taxon>
        <taxon>Burkholderiaceae</taxon>
        <taxon>Trinickia</taxon>
    </lineage>
</organism>
<evidence type="ECO:0000313" key="2">
    <source>
        <dbReference type="Proteomes" id="UP000235347"/>
    </source>
</evidence>
<accession>A0A2N7W3M6</accession>
<protein>
    <submittedName>
        <fullName evidence="1">Uncharacterized protein</fullName>
    </submittedName>
</protein>
<proteinExistence type="predicted"/>
<evidence type="ECO:0000313" key="1">
    <source>
        <dbReference type="EMBL" id="PMS24008.1"/>
    </source>
</evidence>